<dbReference type="SMART" id="SM01370">
    <property type="entry name" value="TAFII55_N"/>
    <property type="match status" value="1"/>
</dbReference>
<name>A0AAV8WY29_9CUCU</name>
<evidence type="ECO:0000256" key="1">
    <source>
        <dbReference type="ARBA" id="ARBA00004123"/>
    </source>
</evidence>
<dbReference type="AlphaFoldDB" id="A0AAV8WY29"/>
<organism evidence="7 8">
    <name type="scientific">Rhamnusium bicolor</name>
    <dbReference type="NCBI Taxonomy" id="1586634"/>
    <lineage>
        <taxon>Eukaryota</taxon>
        <taxon>Metazoa</taxon>
        <taxon>Ecdysozoa</taxon>
        <taxon>Arthropoda</taxon>
        <taxon>Hexapoda</taxon>
        <taxon>Insecta</taxon>
        <taxon>Pterygota</taxon>
        <taxon>Neoptera</taxon>
        <taxon>Endopterygota</taxon>
        <taxon>Coleoptera</taxon>
        <taxon>Polyphaga</taxon>
        <taxon>Cucujiformia</taxon>
        <taxon>Chrysomeloidea</taxon>
        <taxon>Cerambycidae</taxon>
        <taxon>Lepturinae</taxon>
        <taxon>Rhagiini</taxon>
        <taxon>Rhamnusium</taxon>
    </lineage>
</organism>
<dbReference type="InterPro" id="IPR037817">
    <property type="entry name" value="TAF7"/>
</dbReference>
<keyword evidence="4" id="KW-0804">Transcription</keyword>
<dbReference type="PANTHER" id="PTHR12228:SF0">
    <property type="entry name" value="TATA-BOX BINDING PROTEIN ASSOCIATED FACTOR 7"/>
    <property type="match status" value="1"/>
</dbReference>
<proteinExistence type="inferred from homology"/>
<dbReference type="EMBL" id="JANEYF010004391">
    <property type="protein sequence ID" value="KAJ8931351.1"/>
    <property type="molecule type" value="Genomic_DNA"/>
</dbReference>
<dbReference type="InterPro" id="IPR006751">
    <property type="entry name" value="TAFII55_prot_cons_reg"/>
</dbReference>
<sequence length="99" mass="11462">MDFDDKIELEEQFILRLPPAEATKLREILQNKPEKIKKLLKISVNTDENKGYVCFAKTKLHGTLKKLPTIIETYKTNICHDKSTLFKTADICQMLDCGY</sequence>
<comment type="caution">
    <text evidence="7">The sequence shown here is derived from an EMBL/GenBank/DDBJ whole genome shotgun (WGS) entry which is preliminary data.</text>
</comment>
<keyword evidence="5" id="KW-0539">Nucleus</keyword>
<evidence type="ECO:0000256" key="4">
    <source>
        <dbReference type="ARBA" id="ARBA00023163"/>
    </source>
</evidence>
<keyword evidence="8" id="KW-1185">Reference proteome</keyword>
<comment type="similarity">
    <text evidence="2">Belongs to the TAF7 family.</text>
</comment>
<evidence type="ECO:0000256" key="3">
    <source>
        <dbReference type="ARBA" id="ARBA00023015"/>
    </source>
</evidence>
<evidence type="ECO:0000256" key="5">
    <source>
        <dbReference type="ARBA" id="ARBA00023242"/>
    </source>
</evidence>
<dbReference type="PANTHER" id="PTHR12228">
    <property type="entry name" value="TRANSCRIPTION INITIATION FACTOR TFIID 55 KD SUBUNIT-RELATED"/>
    <property type="match status" value="1"/>
</dbReference>
<evidence type="ECO:0000313" key="7">
    <source>
        <dbReference type="EMBL" id="KAJ8931351.1"/>
    </source>
</evidence>
<accession>A0AAV8WY29</accession>
<feature type="domain" description="TAFII55 protein conserved region" evidence="6">
    <location>
        <begin position="9"/>
        <end position="99"/>
    </location>
</feature>
<dbReference type="GO" id="GO:0005669">
    <property type="term" value="C:transcription factor TFIID complex"/>
    <property type="evidence" value="ECO:0007669"/>
    <property type="project" value="InterPro"/>
</dbReference>
<evidence type="ECO:0000259" key="6">
    <source>
        <dbReference type="SMART" id="SM01370"/>
    </source>
</evidence>
<protein>
    <recommendedName>
        <fullName evidence="6">TAFII55 protein conserved region domain-containing protein</fullName>
    </recommendedName>
</protein>
<reference evidence="7" key="1">
    <citation type="journal article" date="2023" name="Insect Mol. Biol.">
        <title>Genome sequencing provides insights into the evolution of gene families encoding plant cell wall-degrading enzymes in longhorned beetles.</title>
        <authorList>
            <person name="Shin N.R."/>
            <person name="Okamura Y."/>
            <person name="Kirsch R."/>
            <person name="Pauchet Y."/>
        </authorList>
    </citation>
    <scope>NUCLEOTIDE SEQUENCE</scope>
    <source>
        <strain evidence="7">RBIC_L_NR</strain>
    </source>
</reference>
<evidence type="ECO:0000313" key="8">
    <source>
        <dbReference type="Proteomes" id="UP001162156"/>
    </source>
</evidence>
<dbReference type="GO" id="GO:0051123">
    <property type="term" value="P:RNA polymerase II preinitiation complex assembly"/>
    <property type="evidence" value="ECO:0007669"/>
    <property type="project" value="TreeGrafter"/>
</dbReference>
<keyword evidence="3" id="KW-0805">Transcription regulation</keyword>
<dbReference type="Proteomes" id="UP001162156">
    <property type="component" value="Unassembled WGS sequence"/>
</dbReference>
<dbReference type="GO" id="GO:0016251">
    <property type="term" value="F:RNA polymerase II general transcription initiation factor activity"/>
    <property type="evidence" value="ECO:0007669"/>
    <property type="project" value="TreeGrafter"/>
</dbReference>
<evidence type="ECO:0000256" key="2">
    <source>
        <dbReference type="ARBA" id="ARBA00009368"/>
    </source>
</evidence>
<dbReference type="Pfam" id="PF04658">
    <property type="entry name" value="TAFII55_N"/>
    <property type="match status" value="1"/>
</dbReference>
<comment type="subcellular location">
    <subcellularLocation>
        <location evidence="1">Nucleus</location>
    </subcellularLocation>
</comment>
<gene>
    <name evidence="7" type="ORF">NQ314_015760</name>
</gene>